<protein>
    <recommendedName>
        <fullName evidence="3">DUF1738 domain-containing protein</fullName>
    </recommendedName>
</protein>
<comment type="caution">
    <text evidence="1">The sequence shown here is derived from an EMBL/GenBank/DDBJ whole genome shotgun (WGS) entry which is preliminary data.</text>
</comment>
<dbReference type="AlphaFoldDB" id="A0AAJ1SCI6"/>
<accession>A0AAJ1SCI6</accession>
<reference evidence="1" key="1">
    <citation type="submission" date="2023-06" db="EMBL/GenBank/DDBJ databases">
        <title>Identification of two novel mycobacterium reveal diversities and complexities of Mycobacterium gordonae clade.</title>
        <authorList>
            <person name="Matsumoto Y."/>
            <person name="Nakamura S."/>
            <person name="Motooka D."/>
            <person name="Fukushima K."/>
        </authorList>
    </citation>
    <scope>NUCLEOTIDE SEQUENCE</scope>
    <source>
        <strain evidence="1">TY812</strain>
    </source>
</reference>
<evidence type="ECO:0000313" key="2">
    <source>
        <dbReference type="Proteomes" id="UP001229081"/>
    </source>
</evidence>
<dbReference type="Proteomes" id="UP001229081">
    <property type="component" value="Unassembled WGS sequence"/>
</dbReference>
<organism evidence="1 2">
    <name type="scientific">Mycobacterium paragordonae</name>
    <dbReference type="NCBI Taxonomy" id="1389713"/>
    <lineage>
        <taxon>Bacteria</taxon>
        <taxon>Bacillati</taxon>
        <taxon>Actinomycetota</taxon>
        <taxon>Actinomycetes</taxon>
        <taxon>Mycobacteriales</taxon>
        <taxon>Mycobacteriaceae</taxon>
        <taxon>Mycobacterium</taxon>
    </lineage>
</organism>
<sequence>MTASTIERVAPAVDQDGEVDWRALLEQAMTMPGRLGDTYCRFYQYSLQNQILLWSQGVSEPCAPFSVWKALGRIPVKGGGRAVLHPRPIRKTDEETGEKVVVAMRFKLKRSTFPYSNTVGPDVTWPELPAWDAQRALAALDITQVPYALIDGNCQGYSFERNVAVSPVAKFPVKTLFHELGHVMLGHTTDSAEGESPCSRGVAEFGAEAVAYLLAHELELCEWAPEESRAYIQHWLGDEQVTDGHIRAVFTAVDKILRAGRTVPAGEEVADQNAPEAIAS</sequence>
<evidence type="ECO:0000313" key="1">
    <source>
        <dbReference type="EMBL" id="MDP7739154.1"/>
    </source>
</evidence>
<name>A0AAJ1SCI6_9MYCO</name>
<dbReference type="EMBL" id="JAUFSA010000004">
    <property type="protein sequence ID" value="MDP7739154.1"/>
    <property type="molecule type" value="Genomic_DNA"/>
</dbReference>
<dbReference type="RefSeq" id="WP_133438265.1">
    <property type="nucleotide sequence ID" value="NZ_JAUFSA010000004.1"/>
</dbReference>
<gene>
    <name evidence="1" type="ORF">QXL92_30955</name>
</gene>
<evidence type="ECO:0008006" key="3">
    <source>
        <dbReference type="Google" id="ProtNLM"/>
    </source>
</evidence>
<proteinExistence type="predicted"/>